<dbReference type="EMBL" id="BBZA01000019">
    <property type="protein sequence ID" value="GAP61929.1"/>
    <property type="molecule type" value="Genomic_DNA"/>
</dbReference>
<name>A0A0M8K7A3_9CHLR</name>
<evidence type="ECO:0000313" key="1">
    <source>
        <dbReference type="EMBL" id="GAP61929.1"/>
    </source>
</evidence>
<gene>
    <name evidence="1" type="ORF">ARMA_0352</name>
</gene>
<accession>A0A0M8K7A3</accession>
<comment type="caution">
    <text evidence="1">The sequence shown here is derived from an EMBL/GenBank/DDBJ whole genome shotgun (WGS) entry which is preliminary data.</text>
</comment>
<evidence type="ECO:0000313" key="2">
    <source>
        <dbReference type="Proteomes" id="UP000037784"/>
    </source>
</evidence>
<keyword evidence="2" id="KW-1185">Reference proteome</keyword>
<dbReference type="InParanoid" id="A0A0M8K7A3"/>
<organism evidence="1 2">
    <name type="scientific">Ardenticatena maritima</name>
    <dbReference type="NCBI Taxonomy" id="872965"/>
    <lineage>
        <taxon>Bacteria</taxon>
        <taxon>Bacillati</taxon>
        <taxon>Chloroflexota</taxon>
        <taxon>Ardenticatenia</taxon>
        <taxon>Ardenticatenales</taxon>
        <taxon>Ardenticatenaceae</taxon>
        <taxon>Ardenticatena</taxon>
    </lineage>
</organism>
<proteinExistence type="predicted"/>
<dbReference type="Proteomes" id="UP000037784">
    <property type="component" value="Unassembled WGS sequence"/>
</dbReference>
<protein>
    <submittedName>
        <fullName evidence="1">Uncharacterized protein</fullName>
    </submittedName>
</protein>
<reference evidence="2" key="1">
    <citation type="submission" date="2015-08" db="EMBL/GenBank/DDBJ databases">
        <title>Draft Genome Sequence of a Heterotrophic Facultative Anaerobic Bacterium Ardenticatena maritima Strain 110S.</title>
        <authorList>
            <person name="Kawaichi S."/>
            <person name="Yoshida T."/>
            <person name="Sako Y."/>
            <person name="Nakamura R."/>
        </authorList>
    </citation>
    <scope>NUCLEOTIDE SEQUENCE [LARGE SCALE GENOMIC DNA]</scope>
    <source>
        <strain evidence="2">110S</strain>
    </source>
</reference>
<sequence length="38" mass="4388">MTKSVYHARRLSAATVLRFLISCTEPFEEHQHSVIMTP</sequence>
<dbReference type="AlphaFoldDB" id="A0A0M8K7A3"/>